<accession>A0A6G9CWR5</accession>
<sequence>MTSPQRTEKQVLQELSQEERRLLRRVLEIEYSKMHLSAALPTDEILAAVKEIIP</sequence>
<organism evidence="1 2">
    <name type="scientific">Rhodococcus erythropolis</name>
    <name type="common">Arthrobacter picolinophilus</name>
    <dbReference type="NCBI Taxonomy" id="1833"/>
    <lineage>
        <taxon>Bacteria</taxon>
        <taxon>Bacillati</taxon>
        <taxon>Actinomycetota</taxon>
        <taxon>Actinomycetes</taxon>
        <taxon>Mycobacteriales</taxon>
        <taxon>Nocardiaceae</taxon>
        <taxon>Rhodococcus</taxon>
        <taxon>Rhodococcus erythropolis group</taxon>
    </lineage>
</organism>
<evidence type="ECO:0000313" key="1">
    <source>
        <dbReference type="EMBL" id="QIP41483.1"/>
    </source>
</evidence>
<proteinExistence type="predicted"/>
<dbReference type="EMBL" id="CP050124">
    <property type="protein sequence ID" value="QIP41483.1"/>
    <property type="molecule type" value="Genomic_DNA"/>
</dbReference>
<dbReference type="RefSeq" id="WP_166502463.1">
    <property type="nucleotide sequence ID" value="NZ_CP050124.1"/>
</dbReference>
<reference evidence="1 2" key="1">
    <citation type="submission" date="2020-03" db="EMBL/GenBank/DDBJ databases">
        <title>Screen low temperature-resistant strains for efficient degradation of petroleum hydrocarbons under the low temperature.</title>
        <authorList>
            <person name="Wang Y."/>
            <person name="Chen J."/>
        </authorList>
    </citation>
    <scope>NUCLEOTIDE SEQUENCE [LARGE SCALE GENOMIC DNA]</scope>
    <source>
        <strain evidence="1 2">KB1</strain>
    </source>
</reference>
<evidence type="ECO:0000313" key="2">
    <source>
        <dbReference type="Proteomes" id="UP000502345"/>
    </source>
</evidence>
<name>A0A6G9CWR5_RHOER</name>
<dbReference type="Proteomes" id="UP000502345">
    <property type="component" value="Chromosome"/>
</dbReference>
<gene>
    <name evidence="1" type="ORF">G9444_4239</name>
</gene>
<dbReference type="AlphaFoldDB" id="A0A6G9CWR5"/>
<protein>
    <submittedName>
        <fullName evidence="1">Uncharacterized protein</fullName>
    </submittedName>
</protein>